<dbReference type="SUPFAM" id="SSF81606">
    <property type="entry name" value="PP2C-like"/>
    <property type="match status" value="1"/>
</dbReference>
<evidence type="ECO:0000259" key="1">
    <source>
        <dbReference type="PROSITE" id="PS51746"/>
    </source>
</evidence>
<dbReference type="EMBL" id="CP011412">
    <property type="protein sequence ID" value="AKH21891.1"/>
    <property type="molecule type" value="Genomic_DNA"/>
</dbReference>
<proteinExistence type="predicted"/>
<dbReference type="PANTHER" id="PTHR47992">
    <property type="entry name" value="PROTEIN PHOSPHATASE"/>
    <property type="match status" value="1"/>
</dbReference>
<protein>
    <recommendedName>
        <fullName evidence="1">PPM-type phosphatase domain-containing protein</fullName>
    </recommendedName>
</protein>
<accession>A0A0F7K015</accession>
<evidence type="ECO:0000313" key="3">
    <source>
        <dbReference type="Proteomes" id="UP000034410"/>
    </source>
</evidence>
<reference evidence="2 3" key="1">
    <citation type="journal article" date="2015" name="Genome Announc.">
        <title>Complete Genome Sequence of Sedimenticola thiotaurini Strain SIP-G1, a Polyphosphate- and Polyhydroxyalkanoate-Accumulating Sulfur-Oxidizing Gammaproteobacterium Isolated from Salt Marsh Sediments.</title>
        <authorList>
            <person name="Flood B.E."/>
            <person name="Jones D.S."/>
            <person name="Bailey J.V."/>
        </authorList>
    </citation>
    <scope>NUCLEOTIDE SEQUENCE [LARGE SCALE GENOMIC DNA]</scope>
    <source>
        <strain evidence="2 3">SIP-G1</strain>
    </source>
</reference>
<sequence length="248" mass="26534">MNVLPIHAVVRTDKGRVREINEDSISVLEQHGLVVLADGMGGYNAGEVASSLAVETITTTLLPFYAENNAVPSAIIGSAVEAANESILSSMLAEPEYEGMATTVVVALFGENRVHYGHVGDSRLYRLRNNCLEQLTRDHSMIQALVDEGMFDSLQEALDAGVKSNVLTRGLGIQELIEVDVGVSDVVPGDIFLLCSDGLSNMVSHQDMLDILTGADGNMEHAAQRLLDTALHNGGLDNISLVLVCPQH</sequence>
<dbReference type="Proteomes" id="UP000034410">
    <property type="component" value="Chromosome"/>
</dbReference>
<dbReference type="NCBIfam" id="NF033484">
    <property type="entry name" value="Stp1_PP2C_phos"/>
    <property type="match status" value="1"/>
</dbReference>
<dbReference type="RefSeq" id="WP_046860812.1">
    <property type="nucleotide sequence ID" value="NZ_CP011412.1"/>
</dbReference>
<dbReference type="Gene3D" id="3.60.40.10">
    <property type="entry name" value="PPM-type phosphatase domain"/>
    <property type="match status" value="1"/>
</dbReference>
<gene>
    <name evidence="2" type="ORF">AAY24_17815</name>
</gene>
<dbReference type="PROSITE" id="PS51746">
    <property type="entry name" value="PPM_2"/>
    <property type="match status" value="1"/>
</dbReference>
<keyword evidence="3" id="KW-1185">Reference proteome</keyword>
<dbReference type="InterPro" id="IPR001932">
    <property type="entry name" value="PPM-type_phosphatase-like_dom"/>
</dbReference>
<dbReference type="OrthoDB" id="9801841at2"/>
<dbReference type="Pfam" id="PF13672">
    <property type="entry name" value="PP2C_2"/>
    <property type="match status" value="1"/>
</dbReference>
<dbReference type="InterPro" id="IPR015655">
    <property type="entry name" value="PP2C"/>
</dbReference>
<organism evidence="2 3">
    <name type="scientific">Sedimenticola thiotaurini</name>
    <dbReference type="NCBI Taxonomy" id="1543721"/>
    <lineage>
        <taxon>Bacteria</taxon>
        <taxon>Pseudomonadati</taxon>
        <taxon>Pseudomonadota</taxon>
        <taxon>Gammaproteobacteria</taxon>
        <taxon>Chromatiales</taxon>
        <taxon>Sedimenticolaceae</taxon>
        <taxon>Sedimenticola</taxon>
    </lineage>
</organism>
<feature type="domain" description="PPM-type phosphatase" evidence="1">
    <location>
        <begin position="7"/>
        <end position="246"/>
    </location>
</feature>
<dbReference type="KEGG" id="seds:AAY24_17815"/>
<dbReference type="InterPro" id="IPR036457">
    <property type="entry name" value="PPM-type-like_dom_sf"/>
</dbReference>
<evidence type="ECO:0000313" key="2">
    <source>
        <dbReference type="EMBL" id="AKH21891.1"/>
    </source>
</evidence>
<dbReference type="SMART" id="SM00332">
    <property type="entry name" value="PP2Cc"/>
    <property type="match status" value="1"/>
</dbReference>
<dbReference type="AlphaFoldDB" id="A0A0F7K015"/>
<dbReference type="SMART" id="SM00331">
    <property type="entry name" value="PP2C_SIG"/>
    <property type="match status" value="1"/>
</dbReference>
<dbReference type="GO" id="GO:0004722">
    <property type="term" value="F:protein serine/threonine phosphatase activity"/>
    <property type="evidence" value="ECO:0007669"/>
    <property type="project" value="InterPro"/>
</dbReference>
<dbReference type="CDD" id="cd00143">
    <property type="entry name" value="PP2Cc"/>
    <property type="match status" value="1"/>
</dbReference>
<name>A0A0F7K015_9GAMM</name>